<dbReference type="SMART" id="SM00355">
    <property type="entry name" value="ZnF_C2H2"/>
    <property type="match status" value="2"/>
</dbReference>
<reference evidence="8 10" key="2">
    <citation type="journal article" date="2013" name="Nature">
        <title>Insights into bilaterian evolution from three spiralian genomes.</title>
        <authorList>
            <person name="Simakov O."/>
            <person name="Marletaz F."/>
            <person name="Cho S.J."/>
            <person name="Edsinger-Gonzales E."/>
            <person name="Havlak P."/>
            <person name="Hellsten U."/>
            <person name="Kuo D.H."/>
            <person name="Larsson T."/>
            <person name="Lv J."/>
            <person name="Arendt D."/>
            <person name="Savage R."/>
            <person name="Osoegawa K."/>
            <person name="de Jong P."/>
            <person name="Grimwood J."/>
            <person name="Chapman J.A."/>
            <person name="Shapiro H."/>
            <person name="Aerts A."/>
            <person name="Otillar R.P."/>
            <person name="Terry A.Y."/>
            <person name="Boore J.L."/>
            <person name="Grigoriev I.V."/>
            <person name="Lindberg D.R."/>
            <person name="Seaver E.C."/>
            <person name="Weisblat D.A."/>
            <person name="Putnam N.H."/>
            <person name="Rokhsar D.S."/>
        </authorList>
    </citation>
    <scope>NUCLEOTIDE SEQUENCE</scope>
</reference>
<dbReference type="InParanoid" id="T1ESV0"/>
<dbReference type="InterPro" id="IPR036236">
    <property type="entry name" value="Znf_C2H2_sf"/>
</dbReference>
<dbReference type="PROSITE" id="PS00028">
    <property type="entry name" value="ZINC_FINGER_C2H2_1"/>
    <property type="match status" value="1"/>
</dbReference>
<evidence type="ECO:0000313" key="9">
    <source>
        <dbReference type="EnsemblMetazoa" id="HelroP162575"/>
    </source>
</evidence>
<feature type="compositionally biased region" description="Acidic residues" evidence="6">
    <location>
        <begin position="67"/>
        <end position="76"/>
    </location>
</feature>
<dbReference type="OrthoDB" id="278606at2759"/>
<evidence type="ECO:0000313" key="10">
    <source>
        <dbReference type="Proteomes" id="UP000015101"/>
    </source>
</evidence>
<dbReference type="RefSeq" id="XP_009022989.1">
    <property type="nucleotide sequence ID" value="XM_009024741.1"/>
</dbReference>
<dbReference type="GeneID" id="20199650"/>
<gene>
    <name evidence="9" type="primary">20199650</name>
    <name evidence="8" type="ORF">HELRODRAFT_162575</name>
</gene>
<dbReference type="InterPro" id="IPR040048">
    <property type="entry name" value="ZNF277"/>
</dbReference>
<dbReference type="Pfam" id="PF12756">
    <property type="entry name" value="zf-C2H2_2"/>
    <property type="match status" value="2"/>
</dbReference>
<dbReference type="eggNOG" id="KOG2482">
    <property type="taxonomic scope" value="Eukaryota"/>
</dbReference>
<dbReference type="PANTHER" id="PTHR13267">
    <property type="entry name" value="ZINC FINGER PROTEIN 277"/>
    <property type="match status" value="1"/>
</dbReference>
<evidence type="ECO:0000256" key="4">
    <source>
        <dbReference type="ARBA" id="ARBA00034119"/>
    </source>
</evidence>
<dbReference type="PROSITE" id="PS50157">
    <property type="entry name" value="ZINC_FINGER_C2H2_2"/>
    <property type="match status" value="1"/>
</dbReference>
<comment type="similarity">
    <text evidence="4">Belongs to the ZNF277 family.</text>
</comment>
<reference evidence="10" key="1">
    <citation type="submission" date="2012-12" db="EMBL/GenBank/DDBJ databases">
        <authorList>
            <person name="Hellsten U."/>
            <person name="Grimwood J."/>
            <person name="Chapman J.A."/>
            <person name="Shapiro H."/>
            <person name="Aerts A."/>
            <person name="Otillar R.P."/>
            <person name="Terry A.Y."/>
            <person name="Boore J.L."/>
            <person name="Simakov O."/>
            <person name="Marletaz F."/>
            <person name="Cho S.-J."/>
            <person name="Edsinger-Gonzales E."/>
            <person name="Havlak P."/>
            <person name="Kuo D.-H."/>
            <person name="Larsson T."/>
            <person name="Lv J."/>
            <person name="Arendt D."/>
            <person name="Savage R."/>
            <person name="Osoegawa K."/>
            <person name="de Jong P."/>
            <person name="Lindberg D.R."/>
            <person name="Seaver E.C."/>
            <person name="Weisblat D.A."/>
            <person name="Putnam N.H."/>
            <person name="Grigoriev I.V."/>
            <person name="Rokhsar D.S."/>
        </authorList>
    </citation>
    <scope>NUCLEOTIDE SEQUENCE</scope>
</reference>
<dbReference type="InterPro" id="IPR013087">
    <property type="entry name" value="Znf_C2H2_type"/>
</dbReference>
<feature type="domain" description="C2H2-type" evidence="7">
    <location>
        <begin position="8"/>
        <end position="37"/>
    </location>
</feature>
<evidence type="ECO:0000256" key="3">
    <source>
        <dbReference type="ARBA" id="ARBA00022833"/>
    </source>
</evidence>
<dbReference type="EMBL" id="KB097143">
    <property type="protein sequence ID" value="ESN99088.1"/>
    <property type="molecule type" value="Genomic_DNA"/>
</dbReference>
<keyword evidence="3" id="KW-0862">Zinc</keyword>
<keyword evidence="1" id="KW-0479">Metal-binding</keyword>
<dbReference type="SUPFAM" id="SSF57667">
    <property type="entry name" value="beta-beta-alpha zinc fingers"/>
    <property type="match status" value="2"/>
</dbReference>
<sequence>MPIHISSLHCLYCEKLFKDNFALKEHMRKKKHKRLRASNKFYFKFFINKHLEANNVADTPDKKENINSDDEDDDTDGEHFNGSHHCLQMKSSFSDWVEDLTSSPSNSVHCLFCRSNFQSSSESYQHLLVKHQFDLLKIRSGLSYYQCIKLINYIRRKVIEAF</sequence>
<name>T1ESV0_HELRO</name>
<evidence type="ECO:0000256" key="6">
    <source>
        <dbReference type="SAM" id="MobiDB-lite"/>
    </source>
</evidence>
<evidence type="ECO:0000256" key="5">
    <source>
        <dbReference type="PROSITE-ProRule" id="PRU00042"/>
    </source>
</evidence>
<dbReference type="GO" id="GO:0008270">
    <property type="term" value="F:zinc ion binding"/>
    <property type="evidence" value="ECO:0007669"/>
    <property type="project" value="UniProtKB-KW"/>
</dbReference>
<dbReference type="CTD" id="20199650"/>
<dbReference type="PANTHER" id="PTHR13267:SF3">
    <property type="entry name" value="ZINC FINGER PROTEIN 277"/>
    <property type="match status" value="1"/>
</dbReference>
<evidence type="ECO:0000259" key="7">
    <source>
        <dbReference type="PROSITE" id="PS50157"/>
    </source>
</evidence>
<dbReference type="EMBL" id="AMQM01001113">
    <property type="status" value="NOT_ANNOTATED_CDS"/>
    <property type="molecule type" value="Genomic_DNA"/>
</dbReference>
<dbReference type="EnsemblMetazoa" id="HelroT162575">
    <property type="protein sequence ID" value="HelroP162575"/>
    <property type="gene ID" value="HelroG162575"/>
</dbReference>
<organism evidence="9 10">
    <name type="scientific">Helobdella robusta</name>
    <name type="common">Californian leech</name>
    <dbReference type="NCBI Taxonomy" id="6412"/>
    <lineage>
        <taxon>Eukaryota</taxon>
        <taxon>Metazoa</taxon>
        <taxon>Spiralia</taxon>
        <taxon>Lophotrochozoa</taxon>
        <taxon>Annelida</taxon>
        <taxon>Clitellata</taxon>
        <taxon>Hirudinea</taxon>
        <taxon>Rhynchobdellida</taxon>
        <taxon>Glossiphoniidae</taxon>
        <taxon>Helobdella</taxon>
    </lineage>
</organism>
<protein>
    <recommendedName>
        <fullName evidence="7">C2H2-type domain-containing protein</fullName>
    </recommendedName>
</protein>
<evidence type="ECO:0000256" key="2">
    <source>
        <dbReference type="ARBA" id="ARBA00022771"/>
    </source>
</evidence>
<proteinExistence type="inferred from homology"/>
<accession>T1ESV0</accession>
<dbReference type="Proteomes" id="UP000015101">
    <property type="component" value="Unassembled WGS sequence"/>
</dbReference>
<reference evidence="9" key="3">
    <citation type="submission" date="2015-06" db="UniProtKB">
        <authorList>
            <consortium name="EnsemblMetazoa"/>
        </authorList>
    </citation>
    <scope>IDENTIFICATION</scope>
</reference>
<dbReference type="Gene3D" id="3.30.160.60">
    <property type="entry name" value="Classic Zinc Finger"/>
    <property type="match status" value="1"/>
</dbReference>
<feature type="region of interest" description="Disordered" evidence="6">
    <location>
        <begin position="57"/>
        <end position="76"/>
    </location>
</feature>
<dbReference type="HOGENOM" id="CLU_1637256_0_0_1"/>
<dbReference type="KEGG" id="hro:HELRODRAFT_162575"/>
<evidence type="ECO:0000313" key="8">
    <source>
        <dbReference type="EMBL" id="ESN99088.1"/>
    </source>
</evidence>
<dbReference type="AlphaFoldDB" id="T1ESV0"/>
<keyword evidence="2 5" id="KW-0863">Zinc-finger</keyword>
<evidence type="ECO:0000256" key="1">
    <source>
        <dbReference type="ARBA" id="ARBA00022723"/>
    </source>
</evidence>
<keyword evidence="10" id="KW-1185">Reference proteome</keyword>
<dbReference type="InterPro" id="IPR041661">
    <property type="entry name" value="ZN622/Rei1/Reh1_Znf-C2H2"/>
</dbReference>